<keyword evidence="2" id="KW-0812">Transmembrane</keyword>
<dbReference type="Gene3D" id="3.30.800.10">
    <property type="entry name" value="Phosphatidylinositol Phosphate Kinase II Beta"/>
    <property type="match status" value="1"/>
</dbReference>
<accession>A0A3L6DLF6</accession>
<dbReference type="Pfam" id="PF01504">
    <property type="entry name" value="PIP5K"/>
    <property type="match status" value="1"/>
</dbReference>
<dbReference type="InterPro" id="IPR027484">
    <property type="entry name" value="PInositol-4-P-5-kinase_N"/>
</dbReference>
<keyword evidence="2" id="KW-1133">Transmembrane helix</keyword>
<organism evidence="4">
    <name type="scientific">Zea mays</name>
    <name type="common">Maize</name>
    <dbReference type="NCBI Taxonomy" id="4577"/>
    <lineage>
        <taxon>Eukaryota</taxon>
        <taxon>Viridiplantae</taxon>
        <taxon>Streptophyta</taxon>
        <taxon>Embryophyta</taxon>
        <taxon>Tracheophyta</taxon>
        <taxon>Spermatophyta</taxon>
        <taxon>Magnoliopsida</taxon>
        <taxon>Liliopsida</taxon>
        <taxon>Poales</taxon>
        <taxon>Poaceae</taxon>
        <taxon>PACMAD clade</taxon>
        <taxon>Panicoideae</taxon>
        <taxon>Andropogonodae</taxon>
        <taxon>Andropogoneae</taxon>
        <taxon>Tripsacinae</taxon>
        <taxon>Zea</taxon>
    </lineage>
</organism>
<reference evidence="4" key="1">
    <citation type="journal article" date="2018" name="Nat. Genet.">
        <title>Extensive intraspecific gene order and gene structural variations between Mo17 and other maize genomes.</title>
        <authorList>
            <person name="Sun S."/>
            <person name="Zhou Y."/>
            <person name="Chen J."/>
            <person name="Shi J."/>
            <person name="Zhao H."/>
            <person name="Zhao H."/>
            <person name="Song W."/>
            <person name="Zhang M."/>
            <person name="Cui Y."/>
            <person name="Dong X."/>
            <person name="Liu H."/>
            <person name="Ma X."/>
            <person name="Jiao Y."/>
            <person name="Wang B."/>
            <person name="Wei X."/>
            <person name="Stein J.C."/>
            <person name="Glaubitz J.C."/>
            <person name="Lu F."/>
            <person name="Yu G."/>
            <person name="Liang C."/>
            <person name="Fengler K."/>
            <person name="Li B."/>
            <person name="Rafalski A."/>
            <person name="Schnable P.S."/>
            <person name="Ware D.H."/>
            <person name="Buckler E.S."/>
            <person name="Lai J."/>
        </authorList>
    </citation>
    <scope>NUCLEOTIDE SEQUENCE [LARGE SCALE GENOMIC DNA]</scope>
    <source>
        <tissue evidence="4">Seedling</tissue>
    </source>
</reference>
<dbReference type="GO" id="GO:0052742">
    <property type="term" value="F:phosphatidylinositol kinase activity"/>
    <property type="evidence" value="ECO:0007669"/>
    <property type="project" value="InterPro"/>
</dbReference>
<feature type="transmembrane region" description="Helical" evidence="2">
    <location>
        <begin position="314"/>
        <end position="332"/>
    </location>
</feature>
<comment type="caution">
    <text evidence="4">The sequence shown here is derived from an EMBL/GenBank/DDBJ whole genome shotgun (WGS) entry which is preliminary data.</text>
</comment>
<proteinExistence type="predicted"/>
<gene>
    <name evidence="4" type="primary">PIP5K4_4</name>
    <name evidence="4" type="ORF">Zm00014a_040123</name>
</gene>
<feature type="transmembrane region" description="Helical" evidence="2">
    <location>
        <begin position="415"/>
        <end position="434"/>
    </location>
</feature>
<dbReference type="GO" id="GO:0046488">
    <property type="term" value="P:phosphatidylinositol metabolic process"/>
    <property type="evidence" value="ECO:0007669"/>
    <property type="project" value="InterPro"/>
</dbReference>
<protein>
    <submittedName>
        <fullName evidence="4">Phosphatidylinositol 4-phosphate 5-kinase 4</fullName>
    </submittedName>
</protein>
<evidence type="ECO:0000259" key="3">
    <source>
        <dbReference type="SMART" id="SM00330"/>
    </source>
</evidence>
<feature type="transmembrane region" description="Helical" evidence="2">
    <location>
        <begin position="382"/>
        <end position="403"/>
    </location>
</feature>
<feature type="compositionally biased region" description="Pro residues" evidence="1">
    <location>
        <begin position="59"/>
        <end position="77"/>
    </location>
</feature>
<dbReference type="PANTHER" id="PTHR31061">
    <property type="entry name" value="LD22376P"/>
    <property type="match status" value="1"/>
</dbReference>
<sequence length="466" mass="52202">MPRGFLPTNDTLPKTLDALLSPRSRTYARLPSPGCRDASLFPSCSPPPNPRCAASTEPQPEPIPPSMPDHAPSPPTVPQTLDARLQRSPSPSPSRLQRRILPHHHQRRCQASGSSADDVKWSNIDVQEFIAFDPVYGPQTIYSELEHRTLRKLFKVDAADYMLSLCGNEALMELSSPGKNGSFFYLTNDDRYMIKTMKKSEVKMLLKMLPAYYNHVRAFENKMMKFGRLSILATTLLLIVDNFGENNLDLPSLESAPKSFFIVLSQLIDTFSQCWKKVRIAIAYLLAAVCEIWLKGDDDVDSGYGLLRRYRYQLFVGLVLSIAYSILLYGIYVPDWEYQIAGPGSSSTKKSFFECSIDYLENGPLPPDAPSWCQAPFDPEGLLSFVMAIVTCLIGLQFRHVIIHFEKHRGRIASWLVPSFSMLALAFVMDFVGMRMNKPLYTMSYTLAAGAAGLLFPGIYVLVGPS</sequence>
<dbReference type="Proteomes" id="UP000251960">
    <property type="component" value="Chromosome 8"/>
</dbReference>
<name>A0A3L6DLF6_MAIZE</name>
<dbReference type="InterPro" id="IPR002498">
    <property type="entry name" value="PInositol-4-P-4/5-kinase_core"/>
</dbReference>
<keyword evidence="4" id="KW-0808">Transferase</keyword>
<evidence type="ECO:0000256" key="1">
    <source>
        <dbReference type="SAM" id="MobiDB-lite"/>
    </source>
</evidence>
<dbReference type="AlphaFoldDB" id="A0A3L6DLF6"/>
<evidence type="ECO:0000256" key="2">
    <source>
        <dbReference type="SAM" id="Phobius"/>
    </source>
</evidence>
<dbReference type="EMBL" id="NCVQ01000009">
    <property type="protein sequence ID" value="PWZ09415.1"/>
    <property type="molecule type" value="Genomic_DNA"/>
</dbReference>
<feature type="domain" description="PIPK" evidence="3">
    <location>
        <begin position="115"/>
        <end position="286"/>
    </location>
</feature>
<feature type="compositionally biased region" description="Low complexity" evidence="1">
    <location>
        <begin position="86"/>
        <end position="95"/>
    </location>
</feature>
<feature type="compositionally biased region" description="Basic residues" evidence="1">
    <location>
        <begin position="96"/>
        <end position="108"/>
    </location>
</feature>
<dbReference type="ExpressionAtlas" id="A0A3L6DLF6">
    <property type="expression patterns" value="baseline and differential"/>
</dbReference>
<keyword evidence="2" id="KW-0472">Membrane</keyword>
<keyword evidence="4" id="KW-0418">Kinase</keyword>
<feature type="transmembrane region" description="Helical" evidence="2">
    <location>
        <begin position="440"/>
        <end position="463"/>
    </location>
</feature>
<feature type="region of interest" description="Disordered" evidence="1">
    <location>
        <begin position="46"/>
        <end position="116"/>
    </location>
</feature>
<dbReference type="PANTHER" id="PTHR31061:SF6">
    <property type="entry name" value="OS02G0526000 PROTEIN"/>
    <property type="match status" value="1"/>
</dbReference>
<dbReference type="SUPFAM" id="SSF56104">
    <property type="entry name" value="SAICAR synthase-like"/>
    <property type="match status" value="1"/>
</dbReference>
<evidence type="ECO:0000313" key="4">
    <source>
        <dbReference type="EMBL" id="PWZ09415.1"/>
    </source>
</evidence>
<dbReference type="SMART" id="SM00330">
    <property type="entry name" value="PIPKc"/>
    <property type="match status" value="1"/>
</dbReference>